<reference evidence="22" key="2">
    <citation type="submission" date="2010-05" db="EMBL/GenBank/DDBJ databases">
        <authorList>
            <person name="Almeida L.G."/>
            <person name="Nicolas M.F."/>
            <person name="Souza R.C."/>
            <person name="Vasconcelos A.T.R."/>
        </authorList>
    </citation>
    <scope>NUCLEOTIDE SEQUENCE</scope>
</reference>
<keyword evidence="24" id="KW-1185">Reference proteome</keyword>
<evidence type="ECO:0000256" key="4">
    <source>
        <dbReference type="ARBA" id="ARBA00010258"/>
    </source>
</evidence>
<evidence type="ECO:0000256" key="6">
    <source>
        <dbReference type="ARBA" id="ARBA00019422"/>
    </source>
</evidence>
<dbReference type="EMBL" id="ADMH02000355">
    <property type="protein sequence ID" value="ETN66854.1"/>
    <property type="molecule type" value="Genomic_DNA"/>
</dbReference>
<evidence type="ECO:0000256" key="19">
    <source>
        <dbReference type="RuleBase" id="RU368018"/>
    </source>
</evidence>
<keyword evidence="7" id="KW-0158">Chromosome</keyword>
<name>W5JVK0_ANODA</name>
<dbReference type="PANTHER" id="PTHR20973">
    <property type="entry name" value="NON-SMC ELEMENT 1-RELATED"/>
    <property type="match status" value="1"/>
</dbReference>
<evidence type="ECO:0000313" key="22">
    <source>
        <dbReference type="EMBL" id="ETN66854.1"/>
    </source>
</evidence>
<reference evidence="23" key="4">
    <citation type="submission" date="2015-06" db="UniProtKB">
        <authorList>
            <consortium name="EnsemblMetazoa"/>
        </authorList>
    </citation>
    <scope>IDENTIFICATION</scope>
</reference>
<evidence type="ECO:0000256" key="15">
    <source>
        <dbReference type="ARBA" id="ARBA00023172"/>
    </source>
</evidence>
<feature type="domain" description="Phorbol-ester/DAG-type" evidence="20">
    <location>
        <begin position="174"/>
        <end position="224"/>
    </location>
</feature>
<dbReference type="AlphaFoldDB" id="W5JVK0"/>
<evidence type="ECO:0000256" key="12">
    <source>
        <dbReference type="ARBA" id="ARBA00022786"/>
    </source>
</evidence>
<dbReference type="InterPro" id="IPR014857">
    <property type="entry name" value="Nse1_RING_C4HC3-type"/>
</dbReference>
<keyword evidence="12 19" id="KW-0833">Ubl conjugation pathway</keyword>
<dbReference type="STRING" id="43151.W5JVK0"/>
<dbReference type="Pfam" id="PF07574">
    <property type="entry name" value="SMC_Nse1"/>
    <property type="match status" value="1"/>
</dbReference>
<evidence type="ECO:0000259" key="21">
    <source>
        <dbReference type="PROSITE" id="PS50089"/>
    </source>
</evidence>
<keyword evidence="9 19" id="KW-0479">Metal-binding</keyword>
<accession>W5JVK0</accession>
<reference evidence="22 24" key="1">
    <citation type="journal article" date="2010" name="BMC Genomics">
        <title>Combination of measures distinguishes pre-miRNAs from other stem-loops in the genome of the newly sequenced Anopheles darlingi.</title>
        <authorList>
            <person name="Mendes N.D."/>
            <person name="Freitas A.T."/>
            <person name="Vasconcelos A.T."/>
            <person name="Sagot M.F."/>
        </authorList>
    </citation>
    <scope>NUCLEOTIDE SEQUENCE</scope>
</reference>
<evidence type="ECO:0000256" key="9">
    <source>
        <dbReference type="ARBA" id="ARBA00022723"/>
    </source>
</evidence>
<evidence type="ECO:0000256" key="10">
    <source>
        <dbReference type="ARBA" id="ARBA00022763"/>
    </source>
</evidence>
<evidence type="ECO:0000256" key="3">
    <source>
        <dbReference type="ARBA" id="ARBA00004286"/>
    </source>
</evidence>
<dbReference type="PROSITE" id="PS50089">
    <property type="entry name" value="ZF_RING_2"/>
    <property type="match status" value="1"/>
</dbReference>
<comment type="similarity">
    <text evidence="4 19">Belongs to the NSE1 family.</text>
</comment>
<evidence type="ECO:0000256" key="13">
    <source>
        <dbReference type="ARBA" id="ARBA00022833"/>
    </source>
</evidence>
<comment type="catalytic activity">
    <reaction evidence="1 19">
        <text>S-ubiquitinyl-[E2 ubiquitin-conjugating enzyme]-L-cysteine + [acceptor protein]-L-lysine = [E2 ubiquitin-conjugating enzyme]-L-cysteine + N(6)-ubiquitinyl-[acceptor protein]-L-lysine.</text>
        <dbReference type="EC" id="2.3.2.27"/>
    </reaction>
</comment>
<dbReference type="OrthoDB" id="185455at2759"/>
<dbReference type="SUPFAM" id="SSF57850">
    <property type="entry name" value="RING/U-box"/>
    <property type="match status" value="1"/>
</dbReference>
<dbReference type="GO" id="GO:0030915">
    <property type="term" value="C:Smc5-Smc6 complex"/>
    <property type="evidence" value="ECO:0007669"/>
    <property type="project" value="UniProtKB-UniRule"/>
</dbReference>
<dbReference type="InterPro" id="IPR001841">
    <property type="entry name" value="Znf_RING"/>
</dbReference>
<evidence type="ECO:0000256" key="14">
    <source>
        <dbReference type="ARBA" id="ARBA00022843"/>
    </source>
</evidence>
<organism evidence="22">
    <name type="scientific">Anopheles darlingi</name>
    <name type="common">Mosquito</name>
    <dbReference type="NCBI Taxonomy" id="43151"/>
    <lineage>
        <taxon>Eukaryota</taxon>
        <taxon>Metazoa</taxon>
        <taxon>Ecdysozoa</taxon>
        <taxon>Arthropoda</taxon>
        <taxon>Hexapoda</taxon>
        <taxon>Insecta</taxon>
        <taxon>Pterygota</taxon>
        <taxon>Neoptera</taxon>
        <taxon>Endopterygota</taxon>
        <taxon>Diptera</taxon>
        <taxon>Nematocera</taxon>
        <taxon>Culicoidea</taxon>
        <taxon>Culicidae</taxon>
        <taxon>Anophelinae</taxon>
        <taxon>Anopheles</taxon>
    </lineage>
</organism>
<dbReference type="InterPro" id="IPR036388">
    <property type="entry name" value="WH-like_DNA-bd_sf"/>
</dbReference>
<dbReference type="PROSITE" id="PS50081">
    <property type="entry name" value="ZF_DAG_PE_2"/>
    <property type="match status" value="1"/>
</dbReference>
<evidence type="ECO:0000313" key="23">
    <source>
        <dbReference type="EnsemblMetazoa" id="ADAC001354-PA"/>
    </source>
</evidence>
<dbReference type="eggNOG" id="KOG4718">
    <property type="taxonomic scope" value="Eukaryota"/>
</dbReference>
<dbReference type="HOGENOM" id="CLU_045153_3_0_1"/>
<dbReference type="EC" id="2.3.2.27" evidence="5 19"/>
<dbReference type="InterPro" id="IPR002219">
    <property type="entry name" value="PKC_DAG/PE"/>
</dbReference>
<evidence type="ECO:0000313" key="24">
    <source>
        <dbReference type="Proteomes" id="UP000000673"/>
    </source>
</evidence>
<evidence type="ECO:0000256" key="8">
    <source>
        <dbReference type="ARBA" id="ARBA00022679"/>
    </source>
</evidence>
<dbReference type="OMA" id="ACINHSC"/>
<keyword evidence="11 18" id="KW-0863">Zinc-finger</keyword>
<protein>
    <recommendedName>
        <fullName evidence="6 19">Non-structural maintenance of chromosomes element 1 homolog</fullName>
        <ecNumber evidence="5 19">2.3.2.27</ecNumber>
    </recommendedName>
</protein>
<sequence length="235" mass="27390">MAYTDVHRSFLQACCNHGTLSKEQAYELLIGIHARYGDSDTVPKEDEVAEVVAKINSRIYRFDQKIAYTHYDPTERDFYVFVNLMDSPINRHQNVYTAPELQYFRALLREITLTDDHQLPLIACLNLTNQSSDEGTKPLAKARAEQLLSEWEQSGYFLILENQCYFGPRTIVEFENYLNTNFADVITRCCLCNVTIFYGLRCAKCPQILHRECMKKYLRRLTNCPSCKELWTVKL</sequence>
<dbReference type="Gene3D" id="3.30.40.10">
    <property type="entry name" value="Zinc/RING finger domain, C3HC4 (zinc finger)"/>
    <property type="match status" value="1"/>
</dbReference>
<evidence type="ECO:0000256" key="11">
    <source>
        <dbReference type="ARBA" id="ARBA00022771"/>
    </source>
</evidence>
<dbReference type="GO" id="GO:0061630">
    <property type="term" value="F:ubiquitin protein ligase activity"/>
    <property type="evidence" value="ECO:0007669"/>
    <property type="project" value="UniProtKB-EC"/>
</dbReference>
<dbReference type="VEuPathDB" id="VectorBase:ADAR2_009681"/>
<evidence type="ECO:0000259" key="20">
    <source>
        <dbReference type="PROSITE" id="PS50081"/>
    </source>
</evidence>
<feature type="domain" description="RING-type" evidence="21">
    <location>
        <begin position="189"/>
        <end position="228"/>
    </location>
</feature>
<comment type="subcellular location">
    <subcellularLocation>
        <location evidence="3">Chromosome</location>
    </subcellularLocation>
    <subcellularLocation>
        <location evidence="2 19">Nucleus</location>
    </subcellularLocation>
</comment>
<dbReference type="InterPro" id="IPR013083">
    <property type="entry name" value="Znf_RING/FYVE/PHD"/>
</dbReference>
<dbReference type="VEuPathDB" id="VectorBase:ADAC001354"/>
<keyword evidence="10 19" id="KW-0227">DNA damage</keyword>
<dbReference type="GO" id="GO:0005634">
    <property type="term" value="C:nucleus"/>
    <property type="evidence" value="ECO:0007669"/>
    <property type="project" value="UniProtKB-SubCell"/>
</dbReference>
<dbReference type="Pfam" id="PF08746">
    <property type="entry name" value="zf-RING-like"/>
    <property type="match status" value="1"/>
</dbReference>
<dbReference type="Gene3D" id="3.90.1150.220">
    <property type="match status" value="1"/>
</dbReference>
<keyword evidence="13 19" id="KW-0862">Zinc</keyword>
<keyword evidence="8 19" id="KW-0808">Transferase</keyword>
<evidence type="ECO:0000256" key="1">
    <source>
        <dbReference type="ARBA" id="ARBA00000900"/>
    </source>
</evidence>
<reference evidence="22" key="3">
    <citation type="journal article" date="2013" name="Nucleic Acids Res.">
        <title>The genome of Anopheles darlingi, the main neotropical malaria vector.</title>
        <authorList>
            <person name="Marinotti O."/>
            <person name="Cerqueira G.C."/>
            <person name="de Almeida L.G."/>
            <person name="Ferro M.I."/>
            <person name="Loreto E.L."/>
            <person name="Zaha A."/>
            <person name="Teixeira S.M."/>
            <person name="Wespiser A.R."/>
            <person name="Almeida E Silva A."/>
            <person name="Schlindwein A.D."/>
            <person name="Pacheco A.C."/>
            <person name="Silva A.L."/>
            <person name="Graveley B.R."/>
            <person name="Walenz B.P."/>
            <person name="Lima Bde A."/>
            <person name="Ribeiro C.A."/>
            <person name="Nunes-Silva C.G."/>
            <person name="de Carvalho C.R."/>
            <person name="Soares C.M."/>
            <person name="de Menezes C.B."/>
            <person name="Matiolli C."/>
            <person name="Caffrey D."/>
            <person name="Araujo D.A."/>
            <person name="de Oliveira D.M."/>
            <person name="Golenbock D."/>
            <person name="Grisard E.C."/>
            <person name="Fantinatti-Garboggini F."/>
            <person name="de Carvalho F.M."/>
            <person name="Barcellos F.G."/>
            <person name="Prosdocimi F."/>
            <person name="May G."/>
            <person name="Azevedo Junior G.M."/>
            <person name="Guimaraes G.M."/>
            <person name="Goldman G.H."/>
            <person name="Padilha I.Q."/>
            <person name="Batista Jda S."/>
            <person name="Ferro J.A."/>
            <person name="Ribeiro J.M."/>
            <person name="Fietto J.L."/>
            <person name="Dabbas K.M."/>
            <person name="Cerdeira L."/>
            <person name="Agnez-Lima L.F."/>
            <person name="Brocchi M."/>
            <person name="de Carvalho M.O."/>
            <person name="Teixeira Mde M."/>
            <person name="Diniz Maia Mde M."/>
            <person name="Goldman M.H."/>
            <person name="Cruz Schneider M.P."/>
            <person name="Felipe M.S."/>
            <person name="Hungria M."/>
            <person name="Nicolas M.F."/>
            <person name="Pereira M."/>
            <person name="Montes M.A."/>
            <person name="Cantao M.E."/>
            <person name="Vincentz M."/>
            <person name="Rafael M.S."/>
            <person name="Silverman N."/>
            <person name="Stoco P.H."/>
            <person name="Souza R.C."/>
            <person name="Vicentini R."/>
            <person name="Gazzinelli R.T."/>
            <person name="Neves Rde O."/>
            <person name="Silva R."/>
            <person name="Astolfi-Filho S."/>
            <person name="Maciel T.E."/>
            <person name="Urmenyi T.P."/>
            <person name="Tadei W.P."/>
            <person name="Camargo E.P."/>
            <person name="de Vasconcelos A.T."/>
        </authorList>
    </citation>
    <scope>NUCLEOTIDE SEQUENCE</scope>
</reference>
<gene>
    <name evidence="22" type="ORF">AND_001354</name>
</gene>
<evidence type="ECO:0000256" key="17">
    <source>
        <dbReference type="ARBA" id="ARBA00023242"/>
    </source>
</evidence>
<keyword evidence="16 19" id="KW-0234">DNA repair</keyword>
<evidence type="ECO:0000256" key="18">
    <source>
        <dbReference type="PROSITE-ProRule" id="PRU00175"/>
    </source>
</evidence>
<dbReference type="GO" id="GO:0008270">
    <property type="term" value="F:zinc ion binding"/>
    <property type="evidence" value="ECO:0007669"/>
    <property type="project" value="UniProtKB-KW"/>
</dbReference>
<dbReference type="FunCoup" id="W5JVK0">
    <property type="interactions" value="1032"/>
</dbReference>
<dbReference type="GO" id="GO:0000724">
    <property type="term" value="P:double-strand break repair via homologous recombination"/>
    <property type="evidence" value="ECO:0007669"/>
    <property type="project" value="TreeGrafter"/>
</dbReference>
<keyword evidence="15 19" id="KW-0233">DNA recombination</keyword>
<evidence type="ECO:0000256" key="5">
    <source>
        <dbReference type="ARBA" id="ARBA00012483"/>
    </source>
</evidence>
<proteinExistence type="inferred from homology"/>
<keyword evidence="14" id="KW-0832">Ubl conjugation</keyword>
<evidence type="ECO:0000256" key="7">
    <source>
        <dbReference type="ARBA" id="ARBA00022454"/>
    </source>
</evidence>
<dbReference type="Gene3D" id="1.10.10.10">
    <property type="entry name" value="Winged helix-like DNA-binding domain superfamily/Winged helix DNA-binding domain"/>
    <property type="match status" value="1"/>
</dbReference>
<evidence type="ECO:0000256" key="16">
    <source>
        <dbReference type="ARBA" id="ARBA00023204"/>
    </source>
</evidence>
<keyword evidence="17 19" id="KW-0539">Nucleus</keyword>
<dbReference type="EnsemblMetazoa" id="ADAC001354-RA">
    <property type="protein sequence ID" value="ADAC001354-PA"/>
    <property type="gene ID" value="ADAC001354"/>
</dbReference>
<dbReference type="PANTHER" id="PTHR20973:SF0">
    <property type="entry name" value="NON-STRUCTURAL MAINTENANCE OF CHROMOSOMES ELEMENT 1 HOMOLOG"/>
    <property type="match status" value="1"/>
</dbReference>
<comment type="subunit">
    <text evidence="19">Component of the Smc5-Smc6 complex.</text>
</comment>
<dbReference type="Proteomes" id="UP000000673">
    <property type="component" value="Unassembled WGS sequence"/>
</dbReference>
<evidence type="ECO:0000256" key="2">
    <source>
        <dbReference type="ARBA" id="ARBA00004123"/>
    </source>
</evidence>
<dbReference type="InterPro" id="IPR011513">
    <property type="entry name" value="Nse1"/>
</dbReference>